<evidence type="ECO:0000256" key="1">
    <source>
        <dbReference type="SAM" id="MobiDB-lite"/>
    </source>
</evidence>
<keyword evidence="5" id="KW-1185">Reference proteome</keyword>
<gene>
    <name evidence="4" type="ORF">CMQ_6600</name>
</gene>
<feature type="transmembrane region" description="Helical" evidence="2">
    <location>
        <begin position="213"/>
        <end position="234"/>
    </location>
</feature>
<feature type="region of interest" description="Disordered" evidence="1">
    <location>
        <begin position="365"/>
        <end position="387"/>
    </location>
</feature>
<feature type="compositionally biased region" description="Polar residues" evidence="1">
    <location>
        <begin position="315"/>
        <end position="333"/>
    </location>
</feature>
<keyword evidence="2" id="KW-0812">Transmembrane</keyword>
<feature type="transmembrane region" description="Helical" evidence="2">
    <location>
        <begin position="25"/>
        <end position="47"/>
    </location>
</feature>
<feature type="transmembrane region" description="Helical" evidence="2">
    <location>
        <begin position="59"/>
        <end position="83"/>
    </location>
</feature>
<organism evidence="5">
    <name type="scientific">Grosmannia clavigera (strain kw1407 / UAMH 11150)</name>
    <name type="common">Blue stain fungus</name>
    <name type="synonym">Graphiocladiella clavigera</name>
    <dbReference type="NCBI Taxonomy" id="655863"/>
    <lineage>
        <taxon>Eukaryota</taxon>
        <taxon>Fungi</taxon>
        <taxon>Dikarya</taxon>
        <taxon>Ascomycota</taxon>
        <taxon>Pezizomycotina</taxon>
        <taxon>Sordariomycetes</taxon>
        <taxon>Sordariomycetidae</taxon>
        <taxon>Ophiostomatales</taxon>
        <taxon>Ophiostomataceae</taxon>
        <taxon>Leptographium</taxon>
    </lineage>
</organism>
<dbReference type="Proteomes" id="UP000007796">
    <property type="component" value="Unassembled WGS sequence"/>
</dbReference>
<protein>
    <submittedName>
        <fullName evidence="4">Integral membrane protein</fullName>
    </submittedName>
</protein>
<evidence type="ECO:0000313" key="4">
    <source>
        <dbReference type="EMBL" id="EFX06279.1"/>
    </source>
</evidence>
<name>F0X7Q7_GROCL</name>
<dbReference type="AlphaFoldDB" id="F0X7Q7"/>
<dbReference type="Pfam" id="PF20684">
    <property type="entry name" value="Fung_rhodopsin"/>
    <property type="match status" value="1"/>
</dbReference>
<dbReference type="InParanoid" id="F0X7Q7"/>
<evidence type="ECO:0000313" key="5">
    <source>
        <dbReference type="Proteomes" id="UP000007796"/>
    </source>
</evidence>
<dbReference type="EMBL" id="GL629729">
    <property type="protein sequence ID" value="EFX06279.1"/>
    <property type="molecule type" value="Genomic_DNA"/>
</dbReference>
<dbReference type="GeneID" id="25980052"/>
<dbReference type="RefSeq" id="XP_014175761.1">
    <property type="nucleotide sequence ID" value="XM_014320286.1"/>
</dbReference>
<dbReference type="OrthoDB" id="3918601at2759"/>
<proteinExistence type="predicted"/>
<reference evidence="4 5" key="1">
    <citation type="journal article" date="2011" name="Proc. Natl. Acad. Sci. U.S.A.">
        <title>Genome and transcriptome analyses of the mountain pine beetle-fungal symbiont Grosmannia clavigera, a lodgepole pine pathogen.</title>
        <authorList>
            <person name="DiGuistini S."/>
            <person name="Wang Y."/>
            <person name="Liao N.Y."/>
            <person name="Taylor G."/>
            <person name="Tanguay P."/>
            <person name="Feau N."/>
            <person name="Henrissat B."/>
            <person name="Chan S.K."/>
            <person name="Hesse-Orce U."/>
            <person name="Alamouti S.M."/>
            <person name="Tsui C.K.M."/>
            <person name="Docking R.T."/>
            <person name="Levasseur A."/>
            <person name="Haridas S."/>
            <person name="Robertson G."/>
            <person name="Birol I."/>
            <person name="Holt R.A."/>
            <person name="Marra M.A."/>
            <person name="Hamelin R.C."/>
            <person name="Hirst M."/>
            <person name="Jones S.J.M."/>
            <person name="Bohlmann J."/>
            <person name="Breuil C."/>
        </authorList>
    </citation>
    <scope>NUCLEOTIDE SEQUENCE [LARGE SCALE GENOMIC DNA]</scope>
    <source>
        <strain evidence="5">kw1407 / UAMH 11150</strain>
    </source>
</reference>
<dbReference type="PANTHER" id="PTHR38794:SF1">
    <property type="entry name" value="INTEGRAL MEMBRANE PROTEIN"/>
    <property type="match status" value="1"/>
</dbReference>
<accession>F0X7Q7</accession>
<feature type="transmembrane region" description="Helical" evidence="2">
    <location>
        <begin position="103"/>
        <end position="124"/>
    </location>
</feature>
<evidence type="ECO:0000256" key="2">
    <source>
        <dbReference type="SAM" id="Phobius"/>
    </source>
</evidence>
<keyword evidence="2" id="KW-0472">Membrane</keyword>
<dbReference type="HOGENOM" id="CLU_036632_0_2_1"/>
<dbReference type="eggNOG" id="ENOG502SPG6">
    <property type="taxonomic scope" value="Eukaryota"/>
</dbReference>
<dbReference type="PANTHER" id="PTHR38794">
    <property type="entry name" value="INTEGRAL MEMBRANE PROTEIN"/>
    <property type="match status" value="1"/>
</dbReference>
<dbReference type="STRING" id="655863.F0X7Q7"/>
<evidence type="ECO:0000259" key="3">
    <source>
        <dbReference type="Pfam" id="PF20684"/>
    </source>
</evidence>
<feature type="transmembrane region" description="Helical" evidence="2">
    <location>
        <begin position="136"/>
        <end position="159"/>
    </location>
</feature>
<feature type="region of interest" description="Disordered" evidence="1">
    <location>
        <begin position="309"/>
        <end position="344"/>
    </location>
</feature>
<sequence length="387" mass="41612">MSSLATTTTAAAPFYPLSDVNHSGLVVLAAVIFLIYAVLGVGAKLIIRFNITSIKSHDVILLVGALLYFVQTVCIIVACNRGIGLHQDTVSAHDYNQVGKLIYCSRILAIIIEACTKISLCLLVRQINHTGLLKTANHILGAFIAVWAVSGSIATIFQCHLPRPWLALSKEQCPSRGPIYMYNGIINILTDIALCILPIGMMWGVHTTPKRKIVVVALFGTRIIVPAVTIPSLSTAAYLYDNYADSTWHIVPSLIWLQISLGLSILTACIPSLKGIADSLLGATAVSAVQAPYNLRTNNKTTGIELTSLREPGSTKHSSTWAAARDVSSTQRGRSGPASGAESVRGLTDGVVHVYDEIDVQFEDNKRTSASHDGSIESAVSEYHQHV</sequence>
<feature type="domain" description="Rhodopsin" evidence="3">
    <location>
        <begin position="44"/>
        <end position="276"/>
    </location>
</feature>
<keyword evidence="2" id="KW-1133">Transmembrane helix</keyword>
<feature type="transmembrane region" description="Helical" evidence="2">
    <location>
        <begin position="179"/>
        <end position="201"/>
    </location>
</feature>
<feature type="transmembrane region" description="Helical" evidence="2">
    <location>
        <begin position="254"/>
        <end position="273"/>
    </location>
</feature>
<dbReference type="InterPro" id="IPR049326">
    <property type="entry name" value="Rhodopsin_dom_fungi"/>
</dbReference>